<protein>
    <recommendedName>
        <fullName evidence="4">DUF1685 domain-containing protein</fullName>
    </recommendedName>
</protein>
<feature type="region of interest" description="Disordered" evidence="1">
    <location>
        <begin position="26"/>
        <end position="48"/>
    </location>
</feature>
<feature type="region of interest" description="Disordered" evidence="1">
    <location>
        <begin position="164"/>
        <end position="184"/>
    </location>
</feature>
<proteinExistence type="predicted"/>
<evidence type="ECO:0000313" key="2">
    <source>
        <dbReference type="EMBL" id="KAA8515072.1"/>
    </source>
</evidence>
<keyword evidence="3" id="KW-1185">Reference proteome</keyword>
<accession>A0A5J4ZBD0</accession>
<organism evidence="2 3">
    <name type="scientific">Nyssa sinensis</name>
    <dbReference type="NCBI Taxonomy" id="561372"/>
    <lineage>
        <taxon>Eukaryota</taxon>
        <taxon>Viridiplantae</taxon>
        <taxon>Streptophyta</taxon>
        <taxon>Embryophyta</taxon>
        <taxon>Tracheophyta</taxon>
        <taxon>Spermatophyta</taxon>
        <taxon>Magnoliopsida</taxon>
        <taxon>eudicotyledons</taxon>
        <taxon>Gunneridae</taxon>
        <taxon>Pentapetalae</taxon>
        <taxon>asterids</taxon>
        <taxon>Cornales</taxon>
        <taxon>Nyssaceae</taxon>
        <taxon>Nyssa</taxon>
    </lineage>
</organism>
<feature type="compositionally biased region" description="Basic and acidic residues" evidence="1">
    <location>
        <begin position="164"/>
        <end position="180"/>
    </location>
</feature>
<dbReference type="OrthoDB" id="1911878at2759"/>
<evidence type="ECO:0000256" key="1">
    <source>
        <dbReference type="SAM" id="MobiDB-lite"/>
    </source>
</evidence>
<reference evidence="2 3" key="1">
    <citation type="submission" date="2019-09" db="EMBL/GenBank/DDBJ databases">
        <title>A chromosome-level genome assembly of the Chinese tupelo Nyssa sinensis.</title>
        <authorList>
            <person name="Yang X."/>
            <person name="Kang M."/>
            <person name="Yang Y."/>
            <person name="Xiong H."/>
            <person name="Wang M."/>
            <person name="Zhang Z."/>
            <person name="Wang Z."/>
            <person name="Wu H."/>
            <person name="Ma T."/>
            <person name="Liu J."/>
            <person name="Xi Z."/>
        </authorList>
    </citation>
    <scope>NUCLEOTIDE SEQUENCE [LARGE SCALE GENOMIC DNA]</scope>
    <source>
        <strain evidence="2">J267</strain>
        <tissue evidence="2">Leaf</tissue>
    </source>
</reference>
<dbReference type="PANTHER" id="PTHR33785">
    <property type="entry name" value="OS06G0550800 PROTEIN"/>
    <property type="match status" value="1"/>
</dbReference>
<dbReference type="EMBL" id="CM018052">
    <property type="protein sequence ID" value="KAA8515072.1"/>
    <property type="molecule type" value="Genomic_DNA"/>
</dbReference>
<dbReference type="Pfam" id="PF07939">
    <property type="entry name" value="DUF1685"/>
    <property type="match status" value="1"/>
</dbReference>
<dbReference type="InterPro" id="IPR012881">
    <property type="entry name" value="DUF1685"/>
</dbReference>
<dbReference type="AlphaFoldDB" id="A0A5J4ZBD0"/>
<dbReference type="PANTHER" id="PTHR33785:SF12">
    <property type="entry name" value="DUF1685 FAMILY PROTEIN"/>
    <property type="match status" value="1"/>
</dbReference>
<dbReference type="Proteomes" id="UP000325577">
    <property type="component" value="Linkage Group LG9"/>
</dbReference>
<evidence type="ECO:0000313" key="3">
    <source>
        <dbReference type="Proteomes" id="UP000325577"/>
    </source>
</evidence>
<gene>
    <name evidence="2" type="ORF">F0562_018141</name>
</gene>
<name>A0A5J4ZBD0_9ASTE</name>
<evidence type="ECO:0008006" key="4">
    <source>
        <dbReference type="Google" id="ProtNLM"/>
    </source>
</evidence>
<sequence>MDPDQIVNLFDSCWFTLEILKKQARTSNSPVSKINPDHQIQENSPKPKFSSLPTILIRSRSDQLSSMTTFISDSLSPNSVLHIPHLQTIPSGKEATQEEYPVIEEDPPKKIRGVRRKTKKGVSKSLSDLEFEELKGFMDLGFVFSEEDKDSSLVEIIPGLQRLGMKEDGEEQETHVDESSVPRPYLSEAWESYDEGLSVL</sequence>